<sequence length="269" mass="31109">MKKNIRFLLFFLIIGLMLAWPIHTLINRLDRPAEEKQLAALDHIAQELLTHTKKGELEEAQEKIRLLAERFPQQRLPVSLRIDSLNAVTQSILAAKNSFAMSSTSDQLLWHATRVRIAIDALTHDHQPMWRSYYVSYATQMQNLMESAVERNFDQFRQQFDENTRLYLAIKPAMSIHLREEQIKQIDAAYDLISKELRRSRIEWQMVRNALRDLNGTMQSVFIGKDQSAIALLIHPASPFPVFVAIVGAVLLTLAYVAWKKYRGQMHSA</sequence>
<comment type="caution">
    <text evidence="2">The sequence shown here is derived from an EMBL/GenBank/DDBJ whole genome shotgun (WGS) entry which is preliminary data.</text>
</comment>
<accession>A0A9X3TMT8</accession>
<dbReference type="EMBL" id="JAPYYP010000001">
    <property type="protein sequence ID" value="MDA5106838.1"/>
    <property type="molecule type" value="Genomic_DNA"/>
</dbReference>
<keyword evidence="1" id="KW-1133">Transmembrane helix</keyword>
<evidence type="ECO:0000256" key="1">
    <source>
        <dbReference type="SAM" id="Phobius"/>
    </source>
</evidence>
<protein>
    <submittedName>
        <fullName evidence="2">Sporulation protein YpjB</fullName>
    </submittedName>
</protein>
<dbReference type="AlphaFoldDB" id="A0A9X3TMT8"/>
<keyword evidence="3" id="KW-1185">Reference proteome</keyword>
<dbReference type="Pfam" id="PF09577">
    <property type="entry name" value="Spore_YpjB"/>
    <property type="match status" value="1"/>
</dbReference>
<organism evidence="2 3">
    <name type="scientific">Brevibacillus thermoruber</name>
    <dbReference type="NCBI Taxonomy" id="33942"/>
    <lineage>
        <taxon>Bacteria</taxon>
        <taxon>Bacillati</taxon>
        <taxon>Bacillota</taxon>
        <taxon>Bacilli</taxon>
        <taxon>Bacillales</taxon>
        <taxon>Paenibacillaceae</taxon>
        <taxon>Brevibacillus</taxon>
    </lineage>
</organism>
<feature type="transmembrane region" description="Helical" evidence="1">
    <location>
        <begin position="240"/>
        <end position="259"/>
    </location>
</feature>
<evidence type="ECO:0000313" key="3">
    <source>
        <dbReference type="Proteomes" id="UP001151071"/>
    </source>
</evidence>
<name>A0A9X3TMT8_9BACL</name>
<proteinExistence type="predicted"/>
<dbReference type="InterPro" id="IPR014231">
    <property type="entry name" value="Spore_YpjB"/>
</dbReference>
<dbReference type="RefSeq" id="WP_271139237.1">
    <property type="nucleotide sequence ID" value="NZ_JAPYYP010000001.1"/>
</dbReference>
<reference evidence="2" key="1">
    <citation type="submission" date="2022-12" db="EMBL/GenBank/DDBJ databases">
        <title>Draft genome sequence of the thermophilic strain Brevibacillus thermoruber HT42, isolated from Los Humeros, Puebla, Mexico, with biotechnological potential.</title>
        <authorList>
            <person name="Lara Sanchez J."/>
            <person name="Solis Palacios R."/>
            <person name="Bustos Baena A.S."/>
            <person name="Ruz Baez A.E."/>
            <person name="Espinosa Luna G."/>
            <person name="Oliart Ros R.M."/>
        </authorList>
    </citation>
    <scope>NUCLEOTIDE SEQUENCE</scope>
    <source>
        <strain evidence="2">HT42</strain>
    </source>
</reference>
<evidence type="ECO:0000313" key="2">
    <source>
        <dbReference type="EMBL" id="MDA5106838.1"/>
    </source>
</evidence>
<dbReference type="Proteomes" id="UP001151071">
    <property type="component" value="Unassembled WGS sequence"/>
</dbReference>
<gene>
    <name evidence="2" type="ORF">O3V59_00540</name>
</gene>
<keyword evidence="1" id="KW-0472">Membrane</keyword>
<keyword evidence="1" id="KW-0812">Transmembrane</keyword>